<dbReference type="InterPro" id="IPR021809">
    <property type="entry name" value="DUF3386"/>
</dbReference>
<accession>G5IXR3</accession>
<dbReference type="AlphaFoldDB" id="G5IXR3"/>
<evidence type="ECO:0000313" key="2">
    <source>
        <dbReference type="Proteomes" id="UP000003477"/>
    </source>
</evidence>
<evidence type="ECO:0008006" key="3">
    <source>
        <dbReference type="Google" id="ProtNLM"/>
    </source>
</evidence>
<evidence type="ECO:0000313" key="1">
    <source>
        <dbReference type="EMBL" id="EHJ15262.1"/>
    </source>
</evidence>
<name>G5IXR3_CROWT</name>
<dbReference type="EMBL" id="AESD01000010">
    <property type="protein sequence ID" value="EHJ15262.1"/>
    <property type="molecule type" value="Genomic_DNA"/>
</dbReference>
<dbReference type="PATRIC" id="fig|423471.3.peg.68"/>
<dbReference type="Proteomes" id="UP000003477">
    <property type="component" value="Unassembled WGS sequence"/>
</dbReference>
<comment type="caution">
    <text evidence="1">The sequence shown here is derived from an EMBL/GenBank/DDBJ whole genome shotgun (WGS) entry which is preliminary data.</text>
</comment>
<sequence length="218" mass="24988">MSVTTLEARELFRTAYENRYTWDENFPGYTADVTFKDNDRTFNGQVRVNQDMSTEVFNIEDEQAAAQVKSQLWETSIHRVRRSFEQVHGKNIFSYGNTDESGAVEILMGGKAEGDRYKLRDNEVCHVHRHIHGVVVSIDTFSSHNTEEGYLSHRYDSIYRDPKTGDLKAGKTDFEDNYEQVGGYYILTSRVITAEENGETVTKDFGFSNVKLLQPAMV</sequence>
<gene>
    <name evidence="1" type="ORF">CWATWH0003_0073</name>
</gene>
<dbReference type="GeneID" id="88764055"/>
<proteinExistence type="predicted"/>
<reference evidence="1 2" key="1">
    <citation type="journal article" date="2011" name="Front. Microbiol.">
        <title>Two Strains of Crocosphaera watsonii with Highly Conserved Genomes are Distinguished by Strain-Specific Features.</title>
        <authorList>
            <person name="Bench S.R."/>
            <person name="Ilikchyan I.N."/>
            <person name="Tripp H.J."/>
            <person name="Zehr J.P."/>
        </authorList>
    </citation>
    <scope>NUCLEOTIDE SEQUENCE [LARGE SCALE GENOMIC DNA]</scope>
    <source>
        <strain evidence="1 2">WH 0003</strain>
    </source>
</reference>
<organism evidence="1 2">
    <name type="scientific">Crocosphaera watsonii WH 0003</name>
    <dbReference type="NCBI Taxonomy" id="423471"/>
    <lineage>
        <taxon>Bacteria</taxon>
        <taxon>Bacillati</taxon>
        <taxon>Cyanobacteriota</taxon>
        <taxon>Cyanophyceae</taxon>
        <taxon>Oscillatoriophycideae</taxon>
        <taxon>Chroococcales</taxon>
        <taxon>Aphanothecaceae</taxon>
        <taxon>Crocosphaera</taxon>
    </lineage>
</organism>
<protein>
    <recommendedName>
        <fullName evidence="3">DUF3386 domain-containing protein</fullName>
    </recommendedName>
</protein>
<dbReference type="Pfam" id="PF11866">
    <property type="entry name" value="DUF3386"/>
    <property type="match status" value="1"/>
</dbReference>
<dbReference type="RefSeq" id="WP_007308445.1">
    <property type="nucleotide sequence ID" value="NZ_AESD01000010.1"/>
</dbReference>